<dbReference type="AlphaFoldDB" id="A0A6N2ZY21"/>
<sequence length="140" mass="16554">MVNNIKTIVDLVVKRIDLVTKFISSLFIMTLFTNYLYDYYYVNILDLLPLLPEVIQLLLQKFEFFLYWILPFLYGILGIFFCFWIVSGIVERVTYHLQKTYSVNLGRLNTFSNFLFHQSLGLIIIVTILGIFYMGSINYC</sequence>
<name>A0A6N2ZY21_9FIRM</name>
<gene>
    <name evidence="2" type="ORF">VALFYP47_00960</name>
</gene>
<evidence type="ECO:0000256" key="1">
    <source>
        <dbReference type="SAM" id="Phobius"/>
    </source>
</evidence>
<keyword evidence="1" id="KW-1133">Transmembrane helix</keyword>
<accession>A0A6N2ZY21</accession>
<dbReference type="RefSeq" id="WP_156717845.1">
    <property type="nucleotide sequence ID" value="NZ_CACRUN010000009.1"/>
</dbReference>
<keyword evidence="1" id="KW-0472">Membrane</keyword>
<keyword evidence="1" id="KW-0812">Transmembrane</keyword>
<protein>
    <submittedName>
        <fullName evidence="2">Uncharacterized protein</fullName>
    </submittedName>
</protein>
<feature type="transmembrane region" description="Helical" evidence="1">
    <location>
        <begin position="111"/>
        <end position="134"/>
    </location>
</feature>
<evidence type="ECO:0000313" key="2">
    <source>
        <dbReference type="EMBL" id="VYT83563.1"/>
    </source>
</evidence>
<feature type="transmembrane region" description="Helical" evidence="1">
    <location>
        <begin position="18"/>
        <end position="37"/>
    </location>
</feature>
<feature type="transmembrane region" description="Helical" evidence="1">
    <location>
        <begin position="65"/>
        <end position="90"/>
    </location>
</feature>
<proteinExistence type="predicted"/>
<organism evidence="2">
    <name type="scientific">Veillonella atypica</name>
    <dbReference type="NCBI Taxonomy" id="39777"/>
    <lineage>
        <taxon>Bacteria</taxon>
        <taxon>Bacillati</taxon>
        <taxon>Bacillota</taxon>
        <taxon>Negativicutes</taxon>
        <taxon>Veillonellales</taxon>
        <taxon>Veillonellaceae</taxon>
        <taxon>Veillonella</taxon>
    </lineage>
</organism>
<dbReference type="EMBL" id="CACRUN010000009">
    <property type="protein sequence ID" value="VYT83563.1"/>
    <property type="molecule type" value="Genomic_DNA"/>
</dbReference>
<reference evidence="2" key="1">
    <citation type="submission" date="2019-11" db="EMBL/GenBank/DDBJ databases">
        <authorList>
            <person name="Feng L."/>
        </authorList>
    </citation>
    <scope>NUCLEOTIDE SEQUENCE</scope>
    <source>
        <strain evidence="2">VatypicaLFYP47</strain>
    </source>
</reference>